<proteinExistence type="predicted"/>
<organism evidence="2 3">
    <name type="scientific">Helianthus annuus</name>
    <name type="common">Common sunflower</name>
    <dbReference type="NCBI Taxonomy" id="4232"/>
    <lineage>
        <taxon>Eukaryota</taxon>
        <taxon>Viridiplantae</taxon>
        <taxon>Streptophyta</taxon>
        <taxon>Embryophyta</taxon>
        <taxon>Tracheophyta</taxon>
        <taxon>Spermatophyta</taxon>
        <taxon>Magnoliopsida</taxon>
        <taxon>eudicotyledons</taxon>
        <taxon>Gunneridae</taxon>
        <taxon>Pentapetalae</taxon>
        <taxon>asterids</taxon>
        <taxon>campanulids</taxon>
        <taxon>Asterales</taxon>
        <taxon>Asteraceae</taxon>
        <taxon>Asteroideae</taxon>
        <taxon>Heliantheae alliance</taxon>
        <taxon>Heliantheae</taxon>
        <taxon>Helianthus</taxon>
    </lineage>
</organism>
<accession>A0A9K3JBL3</accession>
<feature type="coiled-coil region" evidence="1">
    <location>
        <begin position="189"/>
        <end position="223"/>
    </location>
</feature>
<keyword evidence="1" id="KW-0175">Coiled coil</keyword>
<gene>
    <name evidence="2" type="ORF">HanXRQr2_Chr04g0192681</name>
</gene>
<dbReference type="Gramene" id="mRNA:HanXRQr2_Chr04g0192681">
    <property type="protein sequence ID" value="CDS:HanXRQr2_Chr04g0192681.1"/>
    <property type="gene ID" value="HanXRQr2_Chr04g0192681"/>
</dbReference>
<reference evidence="2" key="1">
    <citation type="journal article" date="2017" name="Nature">
        <title>The sunflower genome provides insights into oil metabolism, flowering and Asterid evolution.</title>
        <authorList>
            <person name="Badouin H."/>
            <person name="Gouzy J."/>
            <person name="Grassa C.J."/>
            <person name="Murat F."/>
            <person name="Staton S.E."/>
            <person name="Cottret L."/>
            <person name="Lelandais-Briere C."/>
            <person name="Owens G.L."/>
            <person name="Carrere S."/>
            <person name="Mayjonade B."/>
            <person name="Legrand L."/>
            <person name="Gill N."/>
            <person name="Kane N.C."/>
            <person name="Bowers J.E."/>
            <person name="Hubner S."/>
            <person name="Bellec A."/>
            <person name="Berard A."/>
            <person name="Berges H."/>
            <person name="Blanchet N."/>
            <person name="Boniface M.C."/>
            <person name="Brunel D."/>
            <person name="Catrice O."/>
            <person name="Chaidir N."/>
            <person name="Claudel C."/>
            <person name="Donnadieu C."/>
            <person name="Faraut T."/>
            <person name="Fievet G."/>
            <person name="Helmstetter N."/>
            <person name="King M."/>
            <person name="Knapp S.J."/>
            <person name="Lai Z."/>
            <person name="Le Paslier M.C."/>
            <person name="Lippi Y."/>
            <person name="Lorenzon L."/>
            <person name="Mandel J.R."/>
            <person name="Marage G."/>
            <person name="Marchand G."/>
            <person name="Marquand E."/>
            <person name="Bret-Mestries E."/>
            <person name="Morien E."/>
            <person name="Nambeesan S."/>
            <person name="Nguyen T."/>
            <person name="Pegot-Espagnet P."/>
            <person name="Pouilly N."/>
            <person name="Raftis F."/>
            <person name="Sallet E."/>
            <person name="Schiex T."/>
            <person name="Thomas J."/>
            <person name="Vandecasteele C."/>
            <person name="Vares D."/>
            <person name="Vear F."/>
            <person name="Vautrin S."/>
            <person name="Crespi M."/>
            <person name="Mangin B."/>
            <person name="Burke J.M."/>
            <person name="Salse J."/>
            <person name="Munos S."/>
            <person name="Vincourt P."/>
            <person name="Rieseberg L.H."/>
            <person name="Langlade N.B."/>
        </authorList>
    </citation>
    <scope>NUCLEOTIDE SEQUENCE</scope>
    <source>
        <tissue evidence="2">Leaves</tissue>
    </source>
</reference>
<dbReference type="AlphaFoldDB" id="A0A9K3JBL3"/>
<sequence length="297" mass="34159">MPDRPYKPRWKIAESTRLIYNHVVSYWVDHAFPPANVSYVEGQDCGQLLDSTLTDVVSGVKGITEIKRRWGQDSRELHQTRQVVQQMMDELQRRDSLVDAAKVRESCLLAEKQKVEEDLIRVTSNLAEECVIWARDCQEKDMLISYALKTRKELERKVVMEAEKVHALSSQVARLRIDHEFVSQVQECHTALMAEVEDTQAKFDQATQRCDELMVQRSRLQRDLDAEKSHCAESGSVINQVLAETSELTTQLGVLKGEKTRWVSHGVVSCFEFLRWSPHFSGLLDDLATVTYELFCQ</sequence>
<protein>
    <submittedName>
        <fullName evidence="2">Uncharacterized protein</fullName>
    </submittedName>
</protein>
<evidence type="ECO:0000313" key="2">
    <source>
        <dbReference type="EMBL" id="KAF5812445.1"/>
    </source>
</evidence>
<name>A0A9K3JBL3_HELAN</name>
<comment type="caution">
    <text evidence="2">The sequence shown here is derived from an EMBL/GenBank/DDBJ whole genome shotgun (WGS) entry which is preliminary data.</text>
</comment>
<dbReference type="EMBL" id="MNCJ02000319">
    <property type="protein sequence ID" value="KAF5812445.1"/>
    <property type="molecule type" value="Genomic_DNA"/>
</dbReference>
<evidence type="ECO:0000256" key="1">
    <source>
        <dbReference type="SAM" id="Coils"/>
    </source>
</evidence>
<evidence type="ECO:0000313" key="3">
    <source>
        <dbReference type="Proteomes" id="UP000215914"/>
    </source>
</evidence>
<keyword evidence="3" id="KW-1185">Reference proteome</keyword>
<reference evidence="2" key="2">
    <citation type="submission" date="2020-06" db="EMBL/GenBank/DDBJ databases">
        <title>Helianthus annuus Genome sequencing and assembly Release 2.</title>
        <authorList>
            <person name="Gouzy J."/>
            <person name="Langlade N."/>
            <person name="Munos S."/>
        </authorList>
    </citation>
    <scope>NUCLEOTIDE SEQUENCE</scope>
    <source>
        <tissue evidence="2">Leaves</tissue>
    </source>
</reference>
<dbReference type="Proteomes" id="UP000215914">
    <property type="component" value="Unassembled WGS sequence"/>
</dbReference>